<comment type="caution">
    <text evidence="1">The sequence shown here is derived from an EMBL/GenBank/DDBJ whole genome shotgun (WGS) entry which is preliminary data.</text>
</comment>
<keyword evidence="2" id="KW-1185">Reference proteome</keyword>
<evidence type="ECO:0000313" key="2">
    <source>
        <dbReference type="Proteomes" id="UP000749040"/>
    </source>
</evidence>
<name>A0ABS2U392_9ACTN</name>
<dbReference type="EMBL" id="JADKYB010000023">
    <property type="protein sequence ID" value="MBM9509216.1"/>
    <property type="molecule type" value="Genomic_DNA"/>
</dbReference>
<dbReference type="RefSeq" id="WP_205361980.1">
    <property type="nucleotide sequence ID" value="NZ_JADKYB010000023.1"/>
</dbReference>
<reference evidence="1 2" key="1">
    <citation type="submission" date="2021-01" db="EMBL/GenBank/DDBJ databases">
        <title>Streptomyces acididurans sp. nov., isolated from a peat swamp forest soil.</title>
        <authorList>
            <person name="Chantavorakit T."/>
            <person name="Duangmal K."/>
        </authorList>
    </citation>
    <scope>NUCLEOTIDE SEQUENCE [LARGE SCALE GENOMIC DNA]</scope>
    <source>
        <strain evidence="1 2">KK5PA1</strain>
    </source>
</reference>
<evidence type="ECO:0008006" key="3">
    <source>
        <dbReference type="Google" id="ProtNLM"/>
    </source>
</evidence>
<evidence type="ECO:0000313" key="1">
    <source>
        <dbReference type="EMBL" id="MBM9509216.1"/>
    </source>
</evidence>
<accession>A0ABS2U392</accession>
<protein>
    <recommendedName>
        <fullName evidence="3">Immunity protein Imm1</fullName>
    </recommendedName>
</protein>
<gene>
    <name evidence="1" type="ORF">ITX44_32655</name>
</gene>
<organism evidence="1 2">
    <name type="scientific">Actinacidiphila acididurans</name>
    <dbReference type="NCBI Taxonomy" id="2784346"/>
    <lineage>
        <taxon>Bacteria</taxon>
        <taxon>Bacillati</taxon>
        <taxon>Actinomycetota</taxon>
        <taxon>Actinomycetes</taxon>
        <taxon>Kitasatosporales</taxon>
        <taxon>Streptomycetaceae</taxon>
        <taxon>Actinacidiphila</taxon>
    </lineage>
</organism>
<sequence>MHDEWFDVSDADLDGTQKSFVDTVRTHARSWPDCPPNHTIVLVYDDEEDIEEDGEVELRLIVDVSDLTEHRVLLTLGACLVGNTLLCTEVHSQTYAPKDSTFVRPLEATGSPQELGRIAASWFEDVLRRPVISSAGSDDWSFSEANHPVSDGFRLVRGLAPETRE</sequence>
<dbReference type="Proteomes" id="UP000749040">
    <property type="component" value="Unassembled WGS sequence"/>
</dbReference>
<proteinExistence type="predicted"/>